<dbReference type="AlphaFoldDB" id="A0A0C9ZQ37"/>
<keyword evidence="2" id="KW-1185">Reference proteome</keyword>
<proteinExistence type="predicted"/>
<dbReference type="EMBL" id="KN833746">
    <property type="protein sequence ID" value="KIK21848.1"/>
    <property type="molecule type" value="Genomic_DNA"/>
</dbReference>
<accession>A0A0C9ZQ37</accession>
<dbReference type="HOGENOM" id="CLU_1424693_0_0_1"/>
<feature type="non-terminal residue" evidence="1">
    <location>
        <position position="1"/>
    </location>
</feature>
<reference evidence="1 2" key="1">
    <citation type="submission" date="2014-04" db="EMBL/GenBank/DDBJ databases">
        <authorList>
            <consortium name="DOE Joint Genome Institute"/>
            <person name="Kuo A."/>
            <person name="Kohler A."/>
            <person name="Costa M.D."/>
            <person name="Nagy L.G."/>
            <person name="Floudas D."/>
            <person name="Copeland A."/>
            <person name="Barry K.W."/>
            <person name="Cichocki N."/>
            <person name="Veneault-Fourrey C."/>
            <person name="LaButti K."/>
            <person name="Lindquist E.A."/>
            <person name="Lipzen A."/>
            <person name="Lundell T."/>
            <person name="Morin E."/>
            <person name="Murat C."/>
            <person name="Sun H."/>
            <person name="Tunlid A."/>
            <person name="Henrissat B."/>
            <person name="Grigoriev I.V."/>
            <person name="Hibbett D.S."/>
            <person name="Martin F."/>
            <person name="Nordberg H.P."/>
            <person name="Cantor M.N."/>
            <person name="Hua S.X."/>
        </authorList>
    </citation>
    <scope>NUCLEOTIDE SEQUENCE [LARGE SCALE GENOMIC DNA]</scope>
    <source>
        <strain evidence="1 2">441</strain>
    </source>
</reference>
<evidence type="ECO:0000313" key="1">
    <source>
        <dbReference type="EMBL" id="KIK21848.1"/>
    </source>
</evidence>
<gene>
    <name evidence="1" type="ORF">PISMIDRAFT_103319</name>
</gene>
<protein>
    <submittedName>
        <fullName evidence="1">Uncharacterized protein</fullName>
    </submittedName>
</protein>
<dbReference type="Proteomes" id="UP000054018">
    <property type="component" value="Unassembled WGS sequence"/>
</dbReference>
<name>A0A0C9ZQ37_9AGAM</name>
<evidence type="ECO:0000313" key="2">
    <source>
        <dbReference type="Proteomes" id="UP000054018"/>
    </source>
</evidence>
<sequence length="191" mass="20906">LADAVKIPRGTIVAFSPDKLEVHEKLRLVWPRNVTVEEGIAYSLIGIFKSDIRPHYGGGADALGHLLEEIVARTGEVTVLAWTGKSSSCSSCLPASVSVHSQTSYSPPSLEGEELETCTTELRGRFPLQVALGIYKRINSLQPARFAIQRLHLPCIVFPVRRLGIQETSEGNEKKLYRARVSGLGNVNDRG</sequence>
<reference evidence="2" key="2">
    <citation type="submission" date="2015-01" db="EMBL/GenBank/DDBJ databases">
        <title>Evolutionary Origins and Diversification of the Mycorrhizal Mutualists.</title>
        <authorList>
            <consortium name="DOE Joint Genome Institute"/>
            <consortium name="Mycorrhizal Genomics Consortium"/>
            <person name="Kohler A."/>
            <person name="Kuo A."/>
            <person name="Nagy L.G."/>
            <person name="Floudas D."/>
            <person name="Copeland A."/>
            <person name="Barry K.W."/>
            <person name="Cichocki N."/>
            <person name="Veneault-Fourrey C."/>
            <person name="LaButti K."/>
            <person name="Lindquist E.A."/>
            <person name="Lipzen A."/>
            <person name="Lundell T."/>
            <person name="Morin E."/>
            <person name="Murat C."/>
            <person name="Riley R."/>
            <person name="Ohm R."/>
            <person name="Sun H."/>
            <person name="Tunlid A."/>
            <person name="Henrissat B."/>
            <person name="Grigoriev I.V."/>
            <person name="Hibbett D.S."/>
            <person name="Martin F."/>
        </authorList>
    </citation>
    <scope>NUCLEOTIDE SEQUENCE [LARGE SCALE GENOMIC DNA]</scope>
    <source>
        <strain evidence="2">441</strain>
    </source>
</reference>
<organism evidence="1 2">
    <name type="scientific">Pisolithus microcarpus 441</name>
    <dbReference type="NCBI Taxonomy" id="765257"/>
    <lineage>
        <taxon>Eukaryota</taxon>
        <taxon>Fungi</taxon>
        <taxon>Dikarya</taxon>
        <taxon>Basidiomycota</taxon>
        <taxon>Agaricomycotina</taxon>
        <taxon>Agaricomycetes</taxon>
        <taxon>Agaricomycetidae</taxon>
        <taxon>Boletales</taxon>
        <taxon>Sclerodermatineae</taxon>
        <taxon>Pisolithaceae</taxon>
        <taxon>Pisolithus</taxon>
    </lineage>
</organism>